<evidence type="ECO:0008006" key="4">
    <source>
        <dbReference type="Google" id="ProtNLM"/>
    </source>
</evidence>
<dbReference type="AlphaFoldDB" id="A5G6P4"/>
<evidence type="ECO:0000256" key="1">
    <source>
        <dbReference type="SAM" id="SignalP"/>
    </source>
</evidence>
<dbReference type="HOGENOM" id="CLU_451833_0_0_7"/>
<proteinExistence type="predicted"/>
<dbReference type="STRING" id="351605.Gura_3305"/>
<dbReference type="EMBL" id="CP000698">
    <property type="protein sequence ID" value="ABQ27462.1"/>
    <property type="molecule type" value="Genomic_DNA"/>
</dbReference>
<feature type="chain" id="PRO_5002683278" description="Lipoprotein" evidence="1">
    <location>
        <begin position="24"/>
        <end position="604"/>
    </location>
</feature>
<dbReference type="KEGG" id="gur:Gura_3305"/>
<organism evidence="2 3">
    <name type="scientific">Geotalea uraniireducens (strain Rf4)</name>
    <name type="common">Geobacter uraniireducens</name>
    <dbReference type="NCBI Taxonomy" id="351605"/>
    <lineage>
        <taxon>Bacteria</taxon>
        <taxon>Pseudomonadati</taxon>
        <taxon>Thermodesulfobacteriota</taxon>
        <taxon>Desulfuromonadia</taxon>
        <taxon>Geobacterales</taxon>
        <taxon>Geobacteraceae</taxon>
        <taxon>Geotalea</taxon>
    </lineage>
</organism>
<name>A5G6P4_GEOUR</name>
<keyword evidence="1" id="KW-0732">Signal</keyword>
<evidence type="ECO:0000313" key="2">
    <source>
        <dbReference type="EMBL" id="ABQ27462.1"/>
    </source>
</evidence>
<accession>A5G6P4</accession>
<reference evidence="2 3" key="1">
    <citation type="submission" date="2007-05" db="EMBL/GenBank/DDBJ databases">
        <title>Complete sequence of Geobacter uraniireducens Rf4.</title>
        <authorList>
            <consortium name="US DOE Joint Genome Institute"/>
            <person name="Copeland A."/>
            <person name="Lucas S."/>
            <person name="Lapidus A."/>
            <person name="Barry K."/>
            <person name="Detter J.C."/>
            <person name="Glavina del Rio T."/>
            <person name="Hammon N."/>
            <person name="Israni S."/>
            <person name="Dalin E."/>
            <person name="Tice H."/>
            <person name="Pitluck S."/>
            <person name="Chertkov O."/>
            <person name="Brettin T."/>
            <person name="Bruce D."/>
            <person name="Han C."/>
            <person name="Schmutz J."/>
            <person name="Larimer F."/>
            <person name="Land M."/>
            <person name="Hauser L."/>
            <person name="Kyrpides N."/>
            <person name="Mikhailova N."/>
            <person name="Shelobolina E."/>
            <person name="Aklujkar M."/>
            <person name="Lovley D."/>
            <person name="Richardson P."/>
        </authorList>
    </citation>
    <scope>NUCLEOTIDE SEQUENCE [LARGE SCALE GENOMIC DNA]</scope>
    <source>
        <strain evidence="2 3">Rf4</strain>
    </source>
</reference>
<dbReference type="OrthoDB" id="5393298at2"/>
<dbReference type="RefSeq" id="WP_011940125.1">
    <property type="nucleotide sequence ID" value="NC_009483.1"/>
</dbReference>
<sequence length="604" mass="63378">MIDRCTLRKVFCMVAALGTFAVAGCGGGGGVSGGVSGGSTSVSGVVADGYLEKATVFLDLNDDKQLTAGEPTAVTKADGTYTLENVTAADLKAHAIVVIAEKTVTINHEGNTSTPVADKYILSTPPDAPKNPEGKVVITPLTTLIHNQIETNPVLKVAEAEAVVKSNLGVATATSLFEDFVQKKGASADYDKVSKVAQVVATAIGNNMTAIKAAAPTANLNDVIKVIVAEVVNQLTTIANTVDTTSTSNFNAATIATTTVNVDTTNSTTLQQNLTQASAPAAVSSFQTALGTDGFFWIDRRNDNMQSVYYEYGVVKLGALGASGYALTEDYFVYTALNPTWAVVTRNDNSYVLSKDGWKLANDNASAGTLVFNADGTATWTITASGESEVITVSKINVAGKLIGPFITKDNAPFNADAAFPAGAEAYKMTFVPKSDRYSIWAGNDSNTSLMAIKTVSDMPSTFAVGGTGMGLYIGRDFSVKFTGTGTSGAAQFYVGQQQQLLAITGAWKIVEPVAGYQVFVLDVPFAYKAQYMYDNPSRGVIFASVNGAVKQGSVEYANVPRMDGGLNFNKIAFDAINANFTPTWSSPVVSPVLPAAKRVARKM</sequence>
<evidence type="ECO:0000313" key="3">
    <source>
        <dbReference type="Proteomes" id="UP000006695"/>
    </source>
</evidence>
<gene>
    <name evidence="2" type="ordered locus">Gura_3305</name>
</gene>
<feature type="signal peptide" evidence="1">
    <location>
        <begin position="1"/>
        <end position="23"/>
    </location>
</feature>
<dbReference type="PROSITE" id="PS51257">
    <property type="entry name" value="PROKAR_LIPOPROTEIN"/>
    <property type="match status" value="1"/>
</dbReference>
<protein>
    <recommendedName>
        <fullName evidence="4">Lipoprotein</fullName>
    </recommendedName>
</protein>
<dbReference type="Proteomes" id="UP000006695">
    <property type="component" value="Chromosome"/>
</dbReference>
<keyword evidence="3" id="KW-1185">Reference proteome</keyword>